<keyword evidence="15" id="KW-1185">Reference proteome</keyword>
<comment type="catalytic activity">
    <reaction evidence="8">
        <text>Couples ATP hydrolysis with the unwinding of duplex DNA by translocating in the 3'-5' direction.</text>
        <dbReference type="EC" id="5.6.2.4"/>
    </reaction>
</comment>
<dbReference type="Gene3D" id="1.10.10.160">
    <property type="match status" value="1"/>
</dbReference>
<dbReference type="CDD" id="cd18807">
    <property type="entry name" value="SF1_C_UvrD"/>
    <property type="match status" value="1"/>
</dbReference>
<dbReference type="PROSITE" id="PS51217">
    <property type="entry name" value="UVRD_HELICASE_CTER"/>
    <property type="match status" value="1"/>
</dbReference>
<dbReference type="InterPro" id="IPR013986">
    <property type="entry name" value="DExx_box_DNA_helicase_dom_sf"/>
</dbReference>
<dbReference type="GO" id="GO:0003677">
    <property type="term" value="F:DNA binding"/>
    <property type="evidence" value="ECO:0007669"/>
    <property type="project" value="UniProtKB-KW"/>
</dbReference>
<keyword evidence="2 11" id="KW-0547">Nucleotide-binding</keyword>
<organism evidence="14 15">
    <name type="scientific">Deinococcus peraridilitoris (strain DSM 19664 / LMG 22246 / CIP 109416 / KR-200)</name>
    <dbReference type="NCBI Taxonomy" id="937777"/>
    <lineage>
        <taxon>Bacteria</taxon>
        <taxon>Thermotogati</taxon>
        <taxon>Deinococcota</taxon>
        <taxon>Deinococci</taxon>
        <taxon>Deinococcales</taxon>
        <taxon>Deinococcaceae</taxon>
        <taxon>Deinococcus</taxon>
    </lineage>
</organism>
<dbReference type="Pfam" id="PF00580">
    <property type="entry name" value="UvrD-helicase"/>
    <property type="match status" value="1"/>
</dbReference>
<evidence type="ECO:0000259" key="13">
    <source>
        <dbReference type="PROSITE" id="PS51217"/>
    </source>
</evidence>
<dbReference type="RefSeq" id="WP_015237346.1">
    <property type="nucleotide sequence ID" value="NC_019793.1"/>
</dbReference>
<accession>L0A7L7</accession>
<dbReference type="KEGG" id="dpd:Deipe_3622"/>
<dbReference type="Pfam" id="PF21196">
    <property type="entry name" value="PcrA_UvrD_tudor"/>
    <property type="match status" value="1"/>
</dbReference>
<evidence type="ECO:0000256" key="9">
    <source>
        <dbReference type="ARBA" id="ARBA00034808"/>
    </source>
</evidence>
<protein>
    <recommendedName>
        <fullName evidence="9">DNA 3'-5' helicase</fullName>
        <ecNumber evidence="9">5.6.2.4</ecNumber>
    </recommendedName>
</protein>
<reference evidence="15" key="1">
    <citation type="submission" date="2012-03" db="EMBL/GenBank/DDBJ databases">
        <title>Complete sequence of chromosome of Deinococcus peraridilitoris DSM 19664.</title>
        <authorList>
            <person name="Lucas S."/>
            <person name="Copeland A."/>
            <person name="Lapidus A."/>
            <person name="Glavina del Rio T."/>
            <person name="Dalin E."/>
            <person name="Tice H."/>
            <person name="Bruce D."/>
            <person name="Goodwin L."/>
            <person name="Pitluck S."/>
            <person name="Peters L."/>
            <person name="Mikhailova N."/>
            <person name="Lu M."/>
            <person name="Kyrpides N."/>
            <person name="Mavromatis K."/>
            <person name="Ivanova N."/>
            <person name="Brettin T."/>
            <person name="Detter J.C."/>
            <person name="Han C."/>
            <person name="Larimer F."/>
            <person name="Land M."/>
            <person name="Hauser L."/>
            <person name="Markowitz V."/>
            <person name="Cheng J.-F."/>
            <person name="Hugenholtz P."/>
            <person name="Woyke T."/>
            <person name="Wu D."/>
            <person name="Pukall R."/>
            <person name="Steenblock K."/>
            <person name="Brambilla E."/>
            <person name="Klenk H.-P."/>
            <person name="Eisen J.A."/>
        </authorList>
    </citation>
    <scope>NUCLEOTIDE SEQUENCE [LARGE SCALE GENOMIC DNA]</scope>
    <source>
        <strain evidence="15">DSM 19664 / LMG 22246 / CIP 109416 / KR-200</strain>
    </source>
</reference>
<dbReference type="SUPFAM" id="SSF52540">
    <property type="entry name" value="P-loop containing nucleoside triphosphate hydrolases"/>
    <property type="match status" value="1"/>
</dbReference>
<dbReference type="GO" id="GO:0000725">
    <property type="term" value="P:recombinational repair"/>
    <property type="evidence" value="ECO:0007669"/>
    <property type="project" value="TreeGrafter"/>
</dbReference>
<sequence length="742" mass="82266">MKTAQDLLSQLNPAQAEAAAHFTGPALVVAGAGSGKTRTLIYRIAHLIQEHGVEPEEILAVTFTNKAAAEMRERAGHLIEGAGELWMSTFHSAGVRILRAYGEYIGLKRGFVIYDDDDQLDLLKEIMGNLPGVGPDANPRQLRAVIDRAKSNLWTPDDLARSGEDFIAGLPRATAVEGYRRYQGRMKGVGAIDFNDLIVLTVHLFQEVPAVLNKIQDRARFIHIDEYQDTNRAQYELTRLLASRDRNLLVVGDPDQSIYKFRGADIQNILDFQKDYRDARIYRLEDNYRSSASVLALANKLIENNTERLEKTLRPVKQSGEAVRFHRAIDHRSEADFVADRITRLHAEGLNLGQIAILYRTNAQSRVLEESLRRLNIPAKIVGGVGFYDRREIKDILAYARLAINPGDDVALRRIVGRPRRGIGDQALAKLAEWAAARSVSILEACAQAEEVLERGANKAVEFAALMTSFSEGVEAYPPQGFLRLLIEGSGYVEMLRAEGTEGQVRLENLEELVVAAEEWSREQEAHGSGGTIADFLDDAALLASVDDAKTRRENNGVPEDAVTLMTMHNAKGLEFPAVFIVGAEEGLLPSKNSLVEAGGIEEERRLFYVGITRAMDRLYLTAAQNRMMYGKTATTEDSRFLEELEGGFVPVDQFGQEVDYKKSSWRQYRPTVPVAPPARKDTSSMTAGMAYKGGERVKHPKFGEGRVLAVSGFGDKQEVTVSFNSAGMKKLLVRFANLQSV</sequence>
<dbReference type="InterPro" id="IPR014016">
    <property type="entry name" value="UvrD-like_ATP-bd"/>
</dbReference>
<dbReference type="AlphaFoldDB" id="L0A7L7"/>
<dbReference type="PROSITE" id="PS51198">
    <property type="entry name" value="UVRD_HELICASE_ATP_BIND"/>
    <property type="match status" value="1"/>
</dbReference>
<keyword evidence="5 11" id="KW-0067">ATP-binding</keyword>
<dbReference type="InterPro" id="IPR014017">
    <property type="entry name" value="DNA_helicase_UvrD-like_C"/>
</dbReference>
<dbReference type="Gene3D" id="3.40.50.300">
    <property type="entry name" value="P-loop containing nucleotide triphosphate hydrolases"/>
    <property type="match status" value="2"/>
</dbReference>
<evidence type="ECO:0000256" key="1">
    <source>
        <dbReference type="ARBA" id="ARBA00009922"/>
    </source>
</evidence>
<dbReference type="eggNOG" id="COG0210">
    <property type="taxonomic scope" value="Bacteria"/>
</dbReference>
<dbReference type="Gene3D" id="1.10.486.10">
    <property type="entry name" value="PCRA, domain 4"/>
    <property type="match status" value="1"/>
</dbReference>
<keyword evidence="3 11" id="KW-0378">Hydrolase</keyword>
<dbReference type="STRING" id="937777.Deipe_3622"/>
<feature type="domain" description="UvrD-like helicase C-terminal" evidence="13">
    <location>
        <begin position="292"/>
        <end position="573"/>
    </location>
</feature>
<evidence type="ECO:0000256" key="10">
    <source>
        <dbReference type="ARBA" id="ARBA00048988"/>
    </source>
</evidence>
<dbReference type="GO" id="GO:0043138">
    <property type="term" value="F:3'-5' DNA helicase activity"/>
    <property type="evidence" value="ECO:0007669"/>
    <property type="project" value="UniProtKB-EC"/>
</dbReference>
<comment type="similarity">
    <text evidence="1">Belongs to the helicase family. UvrD subfamily.</text>
</comment>
<dbReference type="GO" id="GO:0005524">
    <property type="term" value="F:ATP binding"/>
    <property type="evidence" value="ECO:0007669"/>
    <property type="project" value="UniProtKB-UniRule"/>
</dbReference>
<evidence type="ECO:0000259" key="12">
    <source>
        <dbReference type="PROSITE" id="PS51198"/>
    </source>
</evidence>
<dbReference type="CDD" id="cd17932">
    <property type="entry name" value="DEXQc_UvrD"/>
    <property type="match status" value="1"/>
</dbReference>
<dbReference type="OrthoDB" id="9810135at2"/>
<name>L0A7L7_DEIPD</name>
<dbReference type="Pfam" id="PF13361">
    <property type="entry name" value="UvrD_C"/>
    <property type="match status" value="1"/>
</dbReference>
<dbReference type="InterPro" id="IPR027417">
    <property type="entry name" value="P-loop_NTPase"/>
</dbReference>
<comment type="catalytic activity">
    <reaction evidence="10">
        <text>ATP + H2O = ADP + phosphate + H(+)</text>
        <dbReference type="Rhea" id="RHEA:13065"/>
        <dbReference type="ChEBI" id="CHEBI:15377"/>
        <dbReference type="ChEBI" id="CHEBI:15378"/>
        <dbReference type="ChEBI" id="CHEBI:30616"/>
        <dbReference type="ChEBI" id="CHEBI:43474"/>
        <dbReference type="ChEBI" id="CHEBI:456216"/>
        <dbReference type="EC" id="5.6.2.4"/>
    </reaction>
</comment>
<evidence type="ECO:0000256" key="2">
    <source>
        <dbReference type="ARBA" id="ARBA00022741"/>
    </source>
</evidence>
<evidence type="ECO:0000256" key="6">
    <source>
        <dbReference type="ARBA" id="ARBA00023125"/>
    </source>
</evidence>
<keyword evidence="4 11" id="KW-0347">Helicase</keyword>
<dbReference type="GO" id="GO:0005829">
    <property type="term" value="C:cytosol"/>
    <property type="evidence" value="ECO:0007669"/>
    <property type="project" value="TreeGrafter"/>
</dbReference>
<feature type="binding site" evidence="11">
    <location>
        <begin position="30"/>
        <end position="37"/>
    </location>
    <ligand>
        <name>ATP</name>
        <dbReference type="ChEBI" id="CHEBI:30616"/>
    </ligand>
</feature>
<dbReference type="Proteomes" id="UP000010467">
    <property type="component" value="Chromosome"/>
</dbReference>
<evidence type="ECO:0000256" key="4">
    <source>
        <dbReference type="ARBA" id="ARBA00022806"/>
    </source>
</evidence>
<dbReference type="FunFam" id="1.10.486.10:FF:000003">
    <property type="entry name" value="ATP-dependent DNA helicase"/>
    <property type="match status" value="1"/>
</dbReference>
<feature type="domain" description="UvrD-like helicase ATP-binding" evidence="12">
    <location>
        <begin position="9"/>
        <end position="291"/>
    </location>
</feature>
<dbReference type="GO" id="GO:0033202">
    <property type="term" value="C:DNA helicase complex"/>
    <property type="evidence" value="ECO:0007669"/>
    <property type="project" value="TreeGrafter"/>
</dbReference>
<evidence type="ECO:0000313" key="14">
    <source>
        <dbReference type="EMBL" id="AFZ69050.1"/>
    </source>
</evidence>
<dbReference type="GO" id="GO:0016887">
    <property type="term" value="F:ATP hydrolysis activity"/>
    <property type="evidence" value="ECO:0007669"/>
    <property type="project" value="RHEA"/>
</dbReference>
<dbReference type="PATRIC" id="fig|937777.3.peg.3634"/>
<evidence type="ECO:0000256" key="5">
    <source>
        <dbReference type="ARBA" id="ARBA00022840"/>
    </source>
</evidence>
<evidence type="ECO:0000313" key="15">
    <source>
        <dbReference type="Proteomes" id="UP000010467"/>
    </source>
</evidence>
<evidence type="ECO:0000256" key="11">
    <source>
        <dbReference type="PROSITE-ProRule" id="PRU00560"/>
    </source>
</evidence>
<gene>
    <name evidence="14" type="ordered locus">Deipe_3622</name>
</gene>
<dbReference type="PANTHER" id="PTHR11070:SF2">
    <property type="entry name" value="ATP-DEPENDENT DNA HELICASE SRS2"/>
    <property type="match status" value="1"/>
</dbReference>
<evidence type="ECO:0000256" key="8">
    <source>
        <dbReference type="ARBA" id="ARBA00034617"/>
    </source>
</evidence>
<proteinExistence type="inferred from homology"/>
<dbReference type="EC" id="5.6.2.4" evidence="9"/>
<evidence type="ECO:0000256" key="3">
    <source>
        <dbReference type="ARBA" id="ARBA00022801"/>
    </source>
</evidence>
<keyword evidence="7" id="KW-0413">Isomerase</keyword>
<keyword evidence="6" id="KW-0238">DNA-binding</keyword>
<evidence type="ECO:0000256" key="7">
    <source>
        <dbReference type="ARBA" id="ARBA00023235"/>
    </source>
</evidence>
<dbReference type="EMBL" id="CP003382">
    <property type="protein sequence ID" value="AFZ69050.1"/>
    <property type="molecule type" value="Genomic_DNA"/>
</dbReference>
<dbReference type="HOGENOM" id="CLU_004585_5_2_0"/>
<dbReference type="PANTHER" id="PTHR11070">
    <property type="entry name" value="UVRD / RECB / PCRA DNA HELICASE FAMILY MEMBER"/>
    <property type="match status" value="1"/>
</dbReference>
<dbReference type="InterPro" id="IPR000212">
    <property type="entry name" value="DNA_helicase_UvrD/REP"/>
</dbReference>